<accession>K7ASH5</accession>
<protein>
    <recommendedName>
        <fullName evidence="2">PPIase cyclophilin-type domain-containing protein</fullName>
    </recommendedName>
</protein>
<feature type="domain" description="PPIase cyclophilin-type" evidence="2">
    <location>
        <begin position="43"/>
        <end position="73"/>
    </location>
</feature>
<evidence type="ECO:0000313" key="4">
    <source>
        <dbReference type="Proteomes" id="UP000011864"/>
    </source>
</evidence>
<evidence type="ECO:0000259" key="2">
    <source>
        <dbReference type="Pfam" id="PF00160"/>
    </source>
</evidence>
<dbReference type="InterPro" id="IPR002130">
    <property type="entry name" value="Cyclophilin-type_PPIase_dom"/>
</dbReference>
<reference evidence="3 4" key="1">
    <citation type="journal article" date="2013" name="Genome Announc.">
        <title>Complete Genome Sequence of Glaciecola psychrophila Strain 170T.</title>
        <authorList>
            <person name="Yin J."/>
            <person name="Chen J."/>
            <person name="Liu G."/>
            <person name="Yu Y."/>
            <person name="Song L."/>
            <person name="Wang X."/>
            <person name="Qu X."/>
        </authorList>
    </citation>
    <scope>NUCLEOTIDE SEQUENCE [LARGE SCALE GENOMIC DNA]</scope>
    <source>
        <strain evidence="3 4">170</strain>
    </source>
</reference>
<dbReference type="RefSeq" id="WP_007638952.1">
    <property type="nucleotide sequence ID" value="NC_020514.1"/>
</dbReference>
<dbReference type="Gene3D" id="2.40.100.10">
    <property type="entry name" value="Cyclophilin-like"/>
    <property type="match status" value="1"/>
</dbReference>
<evidence type="ECO:0000256" key="1">
    <source>
        <dbReference type="SAM" id="SignalP"/>
    </source>
</evidence>
<dbReference type="AlphaFoldDB" id="K7ASH5"/>
<dbReference type="STRING" id="1129794.C427_4238"/>
<feature type="chain" id="PRO_5003899226" description="PPIase cyclophilin-type domain-containing protein" evidence="1">
    <location>
        <begin position="29"/>
        <end position="85"/>
    </location>
</feature>
<gene>
    <name evidence="3" type="ORF">C427_4238</name>
</gene>
<dbReference type="GO" id="GO:0003755">
    <property type="term" value="F:peptidyl-prolyl cis-trans isomerase activity"/>
    <property type="evidence" value="ECO:0007669"/>
    <property type="project" value="InterPro"/>
</dbReference>
<keyword evidence="4" id="KW-1185">Reference proteome</keyword>
<proteinExistence type="predicted"/>
<dbReference type="Proteomes" id="UP000011864">
    <property type="component" value="Chromosome"/>
</dbReference>
<dbReference type="EMBL" id="CP003837">
    <property type="protein sequence ID" value="AGH46343.1"/>
    <property type="molecule type" value="Genomic_DNA"/>
</dbReference>
<dbReference type="OrthoDB" id="9807797at2"/>
<dbReference type="eggNOG" id="COG0652">
    <property type="taxonomic scope" value="Bacteria"/>
</dbReference>
<dbReference type="KEGG" id="gps:C427_4238"/>
<evidence type="ECO:0000313" key="3">
    <source>
        <dbReference type="EMBL" id="AGH46343.1"/>
    </source>
</evidence>
<name>K7ASH5_9ALTE</name>
<dbReference type="SUPFAM" id="SSF50891">
    <property type="entry name" value="Cyclophilin-like"/>
    <property type="match status" value="1"/>
</dbReference>
<dbReference type="Pfam" id="PF00160">
    <property type="entry name" value="Pro_isomerase"/>
    <property type="match status" value="1"/>
</dbReference>
<dbReference type="PATRIC" id="fig|1129794.4.peg.4219"/>
<organism evidence="3 4">
    <name type="scientific">Paraglaciecola psychrophila 170</name>
    <dbReference type="NCBI Taxonomy" id="1129794"/>
    <lineage>
        <taxon>Bacteria</taxon>
        <taxon>Pseudomonadati</taxon>
        <taxon>Pseudomonadota</taxon>
        <taxon>Gammaproteobacteria</taxon>
        <taxon>Alteromonadales</taxon>
        <taxon>Alteromonadaceae</taxon>
        <taxon>Paraglaciecola</taxon>
    </lineage>
</organism>
<feature type="signal peptide" evidence="1">
    <location>
        <begin position="1"/>
        <end position="28"/>
    </location>
</feature>
<keyword evidence="1" id="KW-0732">Signal</keyword>
<sequence>MKRLPALSFIQALTFCIGLSLITHDALANKNSLKPHPIRQAVIITSIGNIDIELYSEQAPVSVDNFINYIEAGLLMMADSIGWCD</sequence>
<dbReference type="InterPro" id="IPR029000">
    <property type="entry name" value="Cyclophilin-like_dom_sf"/>
</dbReference>
<dbReference type="HOGENOM" id="CLU_2509696_0_0_6"/>